<evidence type="ECO:0000256" key="1">
    <source>
        <dbReference type="ARBA" id="ARBA00004418"/>
    </source>
</evidence>
<dbReference type="InterPro" id="IPR050643">
    <property type="entry name" value="Periplasmic_pilus_chap"/>
</dbReference>
<keyword evidence="5" id="KW-0574">Periplasm</keyword>
<protein>
    <submittedName>
        <fullName evidence="10">Molecular chaperone</fullName>
    </submittedName>
</protein>
<dbReference type="GO" id="GO:0071555">
    <property type="term" value="P:cell wall organization"/>
    <property type="evidence" value="ECO:0007669"/>
    <property type="project" value="InterPro"/>
</dbReference>
<dbReference type="Gene3D" id="2.60.40.10">
    <property type="entry name" value="Immunoglobulins"/>
    <property type="match status" value="2"/>
</dbReference>
<keyword evidence="4 7" id="KW-0732">Signal</keyword>
<name>A0A427UUD5_9ENTR</name>
<feature type="signal peptide" evidence="7">
    <location>
        <begin position="1"/>
        <end position="20"/>
    </location>
</feature>
<evidence type="ECO:0000256" key="4">
    <source>
        <dbReference type="ARBA" id="ARBA00022729"/>
    </source>
</evidence>
<evidence type="ECO:0000256" key="7">
    <source>
        <dbReference type="SAM" id="SignalP"/>
    </source>
</evidence>
<evidence type="ECO:0000256" key="2">
    <source>
        <dbReference type="ARBA" id="ARBA00007399"/>
    </source>
</evidence>
<dbReference type="OrthoDB" id="9131059at2"/>
<dbReference type="RefSeq" id="WP_125294204.1">
    <property type="nucleotide sequence ID" value="NZ_JAPTZM010000002.1"/>
</dbReference>
<accession>A0A427UUD5</accession>
<dbReference type="InterPro" id="IPR013783">
    <property type="entry name" value="Ig-like_fold"/>
</dbReference>
<dbReference type="PANTHER" id="PTHR30251">
    <property type="entry name" value="PILUS ASSEMBLY CHAPERONE"/>
    <property type="match status" value="1"/>
</dbReference>
<dbReference type="InterPro" id="IPR036316">
    <property type="entry name" value="Pili_assmbl_chap_C_dom_sf"/>
</dbReference>
<dbReference type="Pfam" id="PF00345">
    <property type="entry name" value="PapD_N"/>
    <property type="match status" value="1"/>
</dbReference>
<proteinExistence type="inferred from homology"/>
<comment type="subcellular location">
    <subcellularLocation>
        <location evidence="1">Periplasm</location>
    </subcellularLocation>
</comment>
<evidence type="ECO:0000313" key="10">
    <source>
        <dbReference type="EMBL" id="RSE24085.1"/>
    </source>
</evidence>
<dbReference type="FunFam" id="2.60.40.10:FF:000458">
    <property type="entry name" value="Molecular chaperone FimC"/>
    <property type="match status" value="1"/>
</dbReference>
<organism evidence="10 11">
    <name type="scientific">Atlantibacter subterraneus</name>
    <dbReference type="NCBI Taxonomy" id="255519"/>
    <lineage>
        <taxon>Bacteria</taxon>
        <taxon>Pseudomonadati</taxon>
        <taxon>Pseudomonadota</taxon>
        <taxon>Gammaproteobacteria</taxon>
        <taxon>Enterobacterales</taxon>
        <taxon>Enterobacteriaceae</taxon>
        <taxon>Atlantibacter</taxon>
    </lineage>
</organism>
<evidence type="ECO:0000256" key="6">
    <source>
        <dbReference type="ARBA" id="ARBA00023186"/>
    </source>
</evidence>
<reference evidence="10 11" key="1">
    <citation type="submission" date="2018-10" db="EMBL/GenBank/DDBJ databases">
        <title>Transmission dynamics of multidrug resistant bacteria on intensive care unit surfaces.</title>
        <authorList>
            <person name="D'Souza A.W."/>
            <person name="Potter R.F."/>
            <person name="Wallace M."/>
            <person name="Shupe A."/>
            <person name="Patel S."/>
            <person name="Sun S."/>
            <person name="Gul D."/>
            <person name="Kwon J.H."/>
            <person name="Andleeb S."/>
            <person name="Burnham C.-A.D."/>
            <person name="Dantas G."/>
        </authorList>
    </citation>
    <scope>NUCLEOTIDE SEQUENCE [LARGE SCALE GENOMIC DNA]</scope>
    <source>
        <strain evidence="10 11">AS_373</strain>
    </source>
</reference>
<sequence length="227" mass="24926">MNRLVLLATALALSAIPAWAGVVTGGTRVIYMADKKEVSLPVKNPEKSGVYLIQSWVDTGTSGERGPFIVTPPLFRINSGEENLLRIIRTGGNLPQDRESIFWLNVKSIAADDSSKPHTNVLQLVVKTRVKLFYRPTGLPGDPQQAYRQLQAARQGNRLIIRNPTPYYVTLFTLTVDGKEIKEADLVAPFGSVNFALPAATASSVVWQAINDYGGITEPERRHVQEG</sequence>
<dbReference type="AlphaFoldDB" id="A0A427UUD5"/>
<keyword evidence="3" id="KW-1029">Fimbrium biogenesis</keyword>
<dbReference type="PANTHER" id="PTHR30251:SF2">
    <property type="entry name" value="FIMBRIAL CHAPERONE YADV-RELATED"/>
    <property type="match status" value="1"/>
</dbReference>
<dbReference type="InterPro" id="IPR001829">
    <property type="entry name" value="Pili_assmbl_chaperone_bac"/>
</dbReference>
<gene>
    <name evidence="10" type="ORF">EGT71_15945</name>
</gene>
<evidence type="ECO:0000256" key="5">
    <source>
        <dbReference type="ARBA" id="ARBA00022764"/>
    </source>
</evidence>
<dbReference type="SUPFAM" id="SSF49354">
    <property type="entry name" value="PapD-like"/>
    <property type="match status" value="1"/>
</dbReference>
<dbReference type="GO" id="GO:0030288">
    <property type="term" value="C:outer membrane-bounded periplasmic space"/>
    <property type="evidence" value="ECO:0007669"/>
    <property type="project" value="InterPro"/>
</dbReference>
<feature type="domain" description="Pili assembly chaperone N-terminal" evidence="8">
    <location>
        <begin position="21"/>
        <end position="139"/>
    </location>
</feature>
<evidence type="ECO:0000259" key="8">
    <source>
        <dbReference type="Pfam" id="PF00345"/>
    </source>
</evidence>
<dbReference type="InterPro" id="IPR016148">
    <property type="entry name" value="Pili_assmbl_chaperone_C"/>
</dbReference>
<feature type="domain" description="Pili assembly chaperone C-terminal" evidence="9">
    <location>
        <begin position="161"/>
        <end position="217"/>
    </location>
</feature>
<dbReference type="InterPro" id="IPR016147">
    <property type="entry name" value="Pili_assmbl_chaperone_N"/>
</dbReference>
<feature type="chain" id="PRO_5019301383" evidence="7">
    <location>
        <begin position="21"/>
        <end position="227"/>
    </location>
</feature>
<comment type="similarity">
    <text evidence="2">Belongs to the periplasmic pilus chaperone family.</text>
</comment>
<dbReference type="EMBL" id="RHXB01000011">
    <property type="protein sequence ID" value="RSE24085.1"/>
    <property type="molecule type" value="Genomic_DNA"/>
</dbReference>
<dbReference type="Pfam" id="PF02753">
    <property type="entry name" value="PapD_C"/>
    <property type="match status" value="1"/>
</dbReference>
<comment type="caution">
    <text evidence="10">The sequence shown here is derived from an EMBL/GenBank/DDBJ whole genome shotgun (WGS) entry which is preliminary data.</text>
</comment>
<dbReference type="InterPro" id="IPR008962">
    <property type="entry name" value="PapD-like_sf"/>
</dbReference>
<evidence type="ECO:0000256" key="3">
    <source>
        <dbReference type="ARBA" id="ARBA00022558"/>
    </source>
</evidence>
<dbReference type="SUPFAM" id="SSF49584">
    <property type="entry name" value="Periplasmic chaperone C-domain"/>
    <property type="match status" value="1"/>
</dbReference>
<evidence type="ECO:0000259" key="9">
    <source>
        <dbReference type="Pfam" id="PF02753"/>
    </source>
</evidence>
<dbReference type="PRINTS" id="PR00969">
    <property type="entry name" value="CHAPERONPILI"/>
</dbReference>
<keyword evidence="6" id="KW-0143">Chaperone</keyword>
<dbReference type="Proteomes" id="UP000275331">
    <property type="component" value="Unassembled WGS sequence"/>
</dbReference>
<evidence type="ECO:0000313" key="11">
    <source>
        <dbReference type="Proteomes" id="UP000275331"/>
    </source>
</evidence>